<organism evidence="3 4">
    <name type="scientific">Bacteroides gallinaceum</name>
    <dbReference type="NCBI Taxonomy" id="1462571"/>
    <lineage>
        <taxon>Bacteria</taxon>
        <taxon>Pseudomonadati</taxon>
        <taxon>Bacteroidota</taxon>
        <taxon>Bacteroidia</taxon>
        <taxon>Bacteroidales</taxon>
        <taxon>Bacteroidaceae</taxon>
        <taxon>Bacteroides</taxon>
    </lineage>
</organism>
<dbReference type="Pfam" id="PF25583">
    <property type="entry name" value="WCX"/>
    <property type="match status" value="1"/>
</dbReference>
<keyword evidence="4" id="KW-1185">Reference proteome</keyword>
<proteinExistence type="predicted"/>
<evidence type="ECO:0000313" key="4">
    <source>
        <dbReference type="Proteomes" id="UP001167871"/>
    </source>
</evidence>
<evidence type="ECO:0000313" key="3">
    <source>
        <dbReference type="EMBL" id="MDN0049444.1"/>
    </source>
</evidence>
<evidence type="ECO:0000259" key="1">
    <source>
        <dbReference type="Pfam" id="PF13280"/>
    </source>
</evidence>
<dbReference type="PANTHER" id="PTHR34580:SF9">
    <property type="entry name" value="SLL5097 PROTEIN"/>
    <property type="match status" value="1"/>
</dbReference>
<name>A0ABT7X5U8_9BACE</name>
<feature type="domain" description="WCX" evidence="2">
    <location>
        <begin position="256"/>
        <end position="327"/>
    </location>
</feature>
<dbReference type="Pfam" id="PF13280">
    <property type="entry name" value="WYL"/>
    <property type="match status" value="1"/>
</dbReference>
<dbReference type="InterPro" id="IPR057727">
    <property type="entry name" value="WCX_dom"/>
</dbReference>
<sequence>MPTNKNAQLRYQILDRCFSNLHRKYTIEDLVDAVNDALYDMYGTEVGVRQIRDDIKYMRDRVSYDAPIEAVPFDGKKCYYRYSDPNYSIFNNELTVDEVTKLSSTIEMLGRFRGGSNRWLEEVISNLEFRFGIKANRENIVSFEQNDQLRGLEFLSELIDSAINHQPLNLHYKTYSGKEINVVVHPYHLKQYNNRWFLFGLEQSPYGNRISNRALDRIVKLSKSNVAFIPNTTIDFSMYFNDVVGVTIPDDSIQKEKIVLKFDPDRFPYVVSKPIHHSQTVLNEEEYTIQIEVRPNNELVSQIFSFFPQVEVLQPKWLRDDFQKKIAENLRKYSSVQKGCTDSTDLCSEN</sequence>
<comment type="caution">
    <text evidence="3">The sequence shown here is derived from an EMBL/GenBank/DDBJ whole genome shotgun (WGS) entry which is preliminary data.</text>
</comment>
<dbReference type="InterPro" id="IPR026881">
    <property type="entry name" value="WYL_dom"/>
</dbReference>
<reference evidence="3" key="1">
    <citation type="submission" date="2023-06" db="EMBL/GenBank/DDBJ databases">
        <authorList>
            <person name="Zeman M."/>
            <person name="Kubasova T."/>
            <person name="Jahodarova E."/>
            <person name="Nykrynova M."/>
            <person name="Rychlik I."/>
        </authorList>
    </citation>
    <scope>NUCLEOTIDE SEQUENCE</scope>
    <source>
        <strain evidence="3">84_SSukc20</strain>
    </source>
</reference>
<dbReference type="PROSITE" id="PS52050">
    <property type="entry name" value="WYL"/>
    <property type="match status" value="1"/>
</dbReference>
<gene>
    <name evidence="3" type="ORF">QVO10_08600</name>
</gene>
<dbReference type="InterPro" id="IPR051534">
    <property type="entry name" value="CBASS_pafABC_assoc_protein"/>
</dbReference>
<dbReference type="EMBL" id="JAUEII010000016">
    <property type="protein sequence ID" value="MDN0049444.1"/>
    <property type="molecule type" value="Genomic_DNA"/>
</dbReference>
<dbReference type="PANTHER" id="PTHR34580">
    <property type="match status" value="1"/>
</dbReference>
<dbReference type="RefSeq" id="WP_301639739.1">
    <property type="nucleotide sequence ID" value="NZ_JAUEII010000016.1"/>
</dbReference>
<dbReference type="Proteomes" id="UP001167871">
    <property type="component" value="Unassembled WGS sequence"/>
</dbReference>
<protein>
    <submittedName>
        <fullName evidence="3">WYL domain-containing protein</fullName>
    </submittedName>
</protein>
<evidence type="ECO:0000259" key="2">
    <source>
        <dbReference type="Pfam" id="PF25583"/>
    </source>
</evidence>
<reference evidence="3" key="2">
    <citation type="submission" date="2024-05" db="EMBL/GenBank/DDBJ databases">
        <title>Identification and characterization of horizontal gene transfer across gut microbiota members of farm animals based on homology search.</title>
        <authorList>
            <person name="Schwarzerova J."/>
            <person name="Nykrynova M."/>
            <person name="Jureckova K."/>
            <person name="Cejkova D."/>
            <person name="Rychlik I."/>
        </authorList>
    </citation>
    <scope>NUCLEOTIDE SEQUENCE</scope>
    <source>
        <strain evidence="3">84_SSukc20</strain>
    </source>
</reference>
<accession>A0ABT7X5U8</accession>
<feature type="domain" description="WYL" evidence="1">
    <location>
        <begin position="154"/>
        <end position="218"/>
    </location>
</feature>